<evidence type="ECO:0000256" key="1">
    <source>
        <dbReference type="SAM" id="Coils"/>
    </source>
</evidence>
<keyword evidence="4" id="KW-1185">Reference proteome</keyword>
<evidence type="ECO:0000313" key="4">
    <source>
        <dbReference type="Proteomes" id="UP001343257"/>
    </source>
</evidence>
<name>A0ABU6Q1D2_9BACL</name>
<evidence type="ECO:0000256" key="2">
    <source>
        <dbReference type="SAM" id="MobiDB-lite"/>
    </source>
</evidence>
<proteinExistence type="predicted"/>
<accession>A0ABU6Q1D2</accession>
<protein>
    <submittedName>
        <fullName evidence="3">Uncharacterized protein</fullName>
    </submittedName>
</protein>
<dbReference type="RefSeq" id="WP_328282305.1">
    <property type="nucleotide sequence ID" value="NZ_JARTLD010000082.1"/>
</dbReference>
<organism evidence="3 4">
    <name type="scientific">Paenibacillus chibensis</name>
    <dbReference type="NCBI Taxonomy" id="59846"/>
    <lineage>
        <taxon>Bacteria</taxon>
        <taxon>Bacillati</taxon>
        <taxon>Bacillota</taxon>
        <taxon>Bacilli</taxon>
        <taxon>Bacillales</taxon>
        <taxon>Paenibacillaceae</taxon>
        <taxon>Paenibacillus</taxon>
    </lineage>
</organism>
<feature type="coiled-coil region" evidence="1">
    <location>
        <begin position="118"/>
        <end position="156"/>
    </location>
</feature>
<dbReference type="Proteomes" id="UP001343257">
    <property type="component" value="Unassembled WGS sequence"/>
</dbReference>
<sequence length="225" mass="26638">MRKGWGKMARNRQYTKEELKQILVSTFSEYQVKLNPYKLEKLTQVKRRTWERYMKEEIEELNNALEYANKSSSLKLDVPMPNLASTVNLYYGNKEVLIEKLMPYNDLINNLFEKALERDELARKNQEQLIKMKDLQEELKHEKRQAKFYKEQYEQKVVDSTYASKREEGLNKVINLPTNRSGNPKNALNNLSFENDSDLLSESDKSKQLPNKDSIPNKYGNLFDR</sequence>
<reference evidence="3 4" key="1">
    <citation type="submission" date="2023-03" db="EMBL/GenBank/DDBJ databases">
        <title>Bacillus Genome Sequencing.</title>
        <authorList>
            <person name="Dunlap C."/>
        </authorList>
    </citation>
    <scope>NUCLEOTIDE SEQUENCE [LARGE SCALE GENOMIC DNA]</scope>
    <source>
        <strain evidence="3 4">NRS-52</strain>
    </source>
</reference>
<evidence type="ECO:0000313" key="3">
    <source>
        <dbReference type="EMBL" id="MED5020887.1"/>
    </source>
</evidence>
<gene>
    <name evidence="3" type="ORF">P9847_26855</name>
</gene>
<keyword evidence="1" id="KW-0175">Coiled coil</keyword>
<comment type="caution">
    <text evidence="3">The sequence shown here is derived from an EMBL/GenBank/DDBJ whole genome shotgun (WGS) entry which is preliminary data.</text>
</comment>
<dbReference type="EMBL" id="JARTLD010000082">
    <property type="protein sequence ID" value="MED5020887.1"/>
    <property type="molecule type" value="Genomic_DNA"/>
</dbReference>
<feature type="region of interest" description="Disordered" evidence="2">
    <location>
        <begin position="198"/>
        <end position="225"/>
    </location>
</feature>